<dbReference type="InterPro" id="IPR036388">
    <property type="entry name" value="WH-like_DNA-bd_sf"/>
</dbReference>
<evidence type="ECO:0000256" key="2">
    <source>
        <dbReference type="ARBA" id="ARBA00023015"/>
    </source>
</evidence>
<dbReference type="PANTHER" id="PTHR30537">
    <property type="entry name" value="HTH-TYPE TRANSCRIPTIONAL REGULATOR"/>
    <property type="match status" value="1"/>
</dbReference>
<comment type="caution">
    <text evidence="6">The sequence shown here is derived from an EMBL/GenBank/DDBJ whole genome shotgun (WGS) entry which is preliminary data.</text>
</comment>
<keyword evidence="7" id="KW-1185">Reference proteome</keyword>
<dbReference type="SUPFAM" id="SSF53850">
    <property type="entry name" value="Periplasmic binding protein-like II"/>
    <property type="match status" value="1"/>
</dbReference>
<dbReference type="InterPro" id="IPR036390">
    <property type="entry name" value="WH_DNA-bd_sf"/>
</dbReference>
<dbReference type="PANTHER" id="PTHR30537:SF3">
    <property type="entry name" value="TRANSCRIPTIONAL REGULATORY PROTEIN"/>
    <property type="match status" value="1"/>
</dbReference>
<reference evidence="7" key="1">
    <citation type="journal article" date="2019" name="Int. J. Syst. Evol. Microbiol.">
        <title>The Global Catalogue of Microorganisms (GCM) 10K type strain sequencing project: providing services to taxonomists for standard genome sequencing and annotation.</title>
        <authorList>
            <consortium name="The Broad Institute Genomics Platform"/>
            <consortium name="The Broad Institute Genome Sequencing Center for Infectious Disease"/>
            <person name="Wu L."/>
            <person name="Ma J."/>
        </authorList>
    </citation>
    <scope>NUCLEOTIDE SEQUENCE [LARGE SCALE GENOMIC DNA]</scope>
    <source>
        <strain evidence="7">KCTC 62164</strain>
    </source>
</reference>
<evidence type="ECO:0000259" key="5">
    <source>
        <dbReference type="PROSITE" id="PS50931"/>
    </source>
</evidence>
<dbReference type="PROSITE" id="PS50931">
    <property type="entry name" value="HTH_LYSR"/>
    <property type="match status" value="1"/>
</dbReference>
<keyword evidence="3" id="KW-0238">DNA-binding</keyword>
<evidence type="ECO:0000256" key="4">
    <source>
        <dbReference type="ARBA" id="ARBA00023163"/>
    </source>
</evidence>
<keyword evidence="4" id="KW-0804">Transcription</keyword>
<evidence type="ECO:0000313" key="6">
    <source>
        <dbReference type="EMBL" id="MFC3051739.1"/>
    </source>
</evidence>
<dbReference type="InterPro" id="IPR058163">
    <property type="entry name" value="LysR-type_TF_proteobact-type"/>
</dbReference>
<evidence type="ECO:0000313" key="7">
    <source>
        <dbReference type="Proteomes" id="UP001595444"/>
    </source>
</evidence>
<feature type="domain" description="HTH lysR-type" evidence="5">
    <location>
        <begin position="29"/>
        <end position="86"/>
    </location>
</feature>
<dbReference type="InterPro" id="IPR000847">
    <property type="entry name" value="LysR_HTH_N"/>
</dbReference>
<dbReference type="Pfam" id="PF00126">
    <property type="entry name" value="HTH_1"/>
    <property type="match status" value="1"/>
</dbReference>
<evidence type="ECO:0000256" key="1">
    <source>
        <dbReference type="ARBA" id="ARBA00009437"/>
    </source>
</evidence>
<dbReference type="Gene3D" id="1.10.10.10">
    <property type="entry name" value="Winged helix-like DNA-binding domain superfamily/Winged helix DNA-binding domain"/>
    <property type="match status" value="1"/>
</dbReference>
<dbReference type="SUPFAM" id="SSF46785">
    <property type="entry name" value="Winged helix' DNA-binding domain"/>
    <property type="match status" value="1"/>
</dbReference>
<evidence type="ECO:0000256" key="3">
    <source>
        <dbReference type="ARBA" id="ARBA00023125"/>
    </source>
</evidence>
<dbReference type="InterPro" id="IPR005119">
    <property type="entry name" value="LysR_subst-bd"/>
</dbReference>
<dbReference type="Gene3D" id="3.40.190.290">
    <property type="match status" value="1"/>
</dbReference>
<accession>A0ABV7D3L0</accession>
<dbReference type="RefSeq" id="WP_194215207.1">
    <property type="nucleotide sequence ID" value="NZ_CP061205.1"/>
</dbReference>
<organism evidence="6 7">
    <name type="scientific">Kordiimonas pumila</name>
    <dbReference type="NCBI Taxonomy" id="2161677"/>
    <lineage>
        <taxon>Bacteria</taxon>
        <taxon>Pseudomonadati</taxon>
        <taxon>Pseudomonadota</taxon>
        <taxon>Alphaproteobacteria</taxon>
        <taxon>Kordiimonadales</taxon>
        <taxon>Kordiimonadaceae</taxon>
        <taxon>Kordiimonas</taxon>
    </lineage>
</organism>
<proteinExistence type="inferred from homology"/>
<dbReference type="Proteomes" id="UP001595444">
    <property type="component" value="Unassembled WGS sequence"/>
</dbReference>
<protein>
    <submittedName>
        <fullName evidence="6">LysR family transcriptional regulator</fullName>
    </submittedName>
</protein>
<dbReference type="EMBL" id="JBHRSL010000004">
    <property type="protein sequence ID" value="MFC3051739.1"/>
    <property type="molecule type" value="Genomic_DNA"/>
</dbReference>
<dbReference type="Pfam" id="PF03466">
    <property type="entry name" value="LysR_substrate"/>
    <property type="match status" value="1"/>
</dbReference>
<gene>
    <name evidence="6" type="ORF">ACFOKA_07475</name>
</gene>
<keyword evidence="2" id="KW-0805">Transcription regulation</keyword>
<name>A0ABV7D3L0_9PROT</name>
<comment type="similarity">
    <text evidence="1">Belongs to the LysR transcriptional regulatory family.</text>
</comment>
<sequence length="325" mass="37112">MSLRSFALYFVYFCTNNTDTSHTGTPYMFDWNDLRYFLELSRRGRLSHAGMHLGVDHTTVARRITALEEKLGIILFDRTNRAYSLTAEGRRLLIHAEEMEAKSIALMDDITPAKEGPRGVVRLATPEAFGSQFFARHCKNFHAYNPGIMLELVAETRQFSFTRRDADAAITLARHDHGRVMSEKLGDYRLGLYAAPAYLQQRPPIVQLSDLRQHHFIWYIDDLQPLPELQLLDKAIPDPKIIMRTTSVTGQANVAESGLGIALLPCYLADRMKVLTTVLPGEVSITRELWLTMHEDTRHMPHMECVWNFMANLISGERPVLMGHR</sequence>